<dbReference type="InterPro" id="IPR050966">
    <property type="entry name" value="Glutamyl_endopeptidase"/>
</dbReference>
<dbReference type="PANTHER" id="PTHR15462">
    <property type="entry name" value="SERINE PROTEASE"/>
    <property type="match status" value="1"/>
</dbReference>
<dbReference type="InterPro" id="IPR043504">
    <property type="entry name" value="Peptidase_S1_PA_chymotrypsin"/>
</dbReference>
<feature type="region of interest" description="Disordered" evidence="2">
    <location>
        <begin position="1"/>
        <end position="40"/>
    </location>
</feature>
<proteinExistence type="predicted"/>
<accession>A0ABP7KJ06</accession>
<gene>
    <name evidence="3" type="ORF">GCM10022404_28970</name>
</gene>
<evidence type="ECO:0008006" key="5">
    <source>
        <dbReference type="Google" id="ProtNLM"/>
    </source>
</evidence>
<evidence type="ECO:0000313" key="4">
    <source>
        <dbReference type="Proteomes" id="UP001399917"/>
    </source>
</evidence>
<name>A0ABP7KJ06_9RHOB</name>
<dbReference type="Proteomes" id="UP001399917">
    <property type="component" value="Unassembled WGS sequence"/>
</dbReference>
<feature type="compositionally biased region" description="Polar residues" evidence="2">
    <location>
        <begin position="23"/>
        <end position="36"/>
    </location>
</feature>
<comment type="caution">
    <text evidence="3">The sequence shown here is derived from an EMBL/GenBank/DDBJ whole genome shotgun (WGS) entry which is preliminary data.</text>
</comment>
<sequence>MTDKSNANGGDGGRQPEMDETEGNTGSPVAQLQTTADGDDELWTMDEMQEAQPCDIIEIDDDVLDQQAAEETLEDPDGGTASPMGFPDDDTAADVDPQATSGGYNYPPPFTRYEVFSPYTQFPYRTIGKLFFKRGGRNYVCSASSIGNNAIYSAGHCLHAGDNKSSGWSTNVVFVPAYKDGVAPYGQWQAKQLFVRTQWYKNGISKGLAQDMGAAVLHKRNGKKISQTVGWLGFAWNWSRHQSWAQHGYPAASPFNGRRLIANYSSYAYTGSVGASPAPTGVGSDLTGGSSGGPWILKFGTSNYLNGVNSYRRSSKPQEMYSPYFNNNAKSLFDLVKSKE</sequence>
<dbReference type="RefSeq" id="WP_344848318.1">
    <property type="nucleotide sequence ID" value="NZ_BAABDF010000007.1"/>
</dbReference>
<evidence type="ECO:0000256" key="1">
    <source>
        <dbReference type="ARBA" id="ARBA00022729"/>
    </source>
</evidence>
<dbReference type="SUPFAM" id="SSF50494">
    <property type="entry name" value="Trypsin-like serine proteases"/>
    <property type="match status" value="1"/>
</dbReference>
<dbReference type="Gene3D" id="2.40.10.10">
    <property type="entry name" value="Trypsin-like serine proteases"/>
    <property type="match status" value="2"/>
</dbReference>
<feature type="region of interest" description="Disordered" evidence="2">
    <location>
        <begin position="71"/>
        <end position="106"/>
    </location>
</feature>
<reference evidence="4" key="1">
    <citation type="journal article" date="2019" name="Int. J. Syst. Evol. Microbiol.">
        <title>The Global Catalogue of Microorganisms (GCM) 10K type strain sequencing project: providing services to taxonomists for standard genome sequencing and annotation.</title>
        <authorList>
            <consortium name="The Broad Institute Genomics Platform"/>
            <consortium name="The Broad Institute Genome Sequencing Center for Infectious Disease"/>
            <person name="Wu L."/>
            <person name="Ma J."/>
        </authorList>
    </citation>
    <scope>NUCLEOTIDE SEQUENCE [LARGE SCALE GENOMIC DNA]</scope>
    <source>
        <strain evidence="4">JCM 17190</strain>
    </source>
</reference>
<keyword evidence="1" id="KW-0732">Signal</keyword>
<keyword evidence="4" id="KW-1185">Reference proteome</keyword>
<dbReference type="PANTHER" id="PTHR15462:SF19">
    <property type="entry name" value="PEPTIDASE S1 DOMAIN-CONTAINING PROTEIN"/>
    <property type="match status" value="1"/>
</dbReference>
<evidence type="ECO:0000256" key="2">
    <source>
        <dbReference type="SAM" id="MobiDB-lite"/>
    </source>
</evidence>
<protein>
    <recommendedName>
        <fullName evidence="5">Serine protease</fullName>
    </recommendedName>
</protein>
<dbReference type="EMBL" id="BAABDF010000007">
    <property type="protein sequence ID" value="GAA3877443.1"/>
    <property type="molecule type" value="Genomic_DNA"/>
</dbReference>
<dbReference type="InterPro" id="IPR009003">
    <property type="entry name" value="Peptidase_S1_PA"/>
</dbReference>
<evidence type="ECO:0000313" key="3">
    <source>
        <dbReference type="EMBL" id="GAA3877443.1"/>
    </source>
</evidence>
<organism evidence="3 4">
    <name type="scientific">Celeribacter arenosi</name>
    <dbReference type="NCBI Taxonomy" id="792649"/>
    <lineage>
        <taxon>Bacteria</taxon>
        <taxon>Pseudomonadati</taxon>
        <taxon>Pseudomonadota</taxon>
        <taxon>Alphaproteobacteria</taxon>
        <taxon>Rhodobacterales</taxon>
        <taxon>Roseobacteraceae</taxon>
        <taxon>Celeribacter</taxon>
    </lineage>
</organism>